<evidence type="ECO:0000259" key="3">
    <source>
        <dbReference type="Pfam" id="PF13200"/>
    </source>
</evidence>
<feature type="signal peptide" evidence="2">
    <location>
        <begin position="1"/>
        <end position="27"/>
    </location>
</feature>
<evidence type="ECO:0000256" key="1">
    <source>
        <dbReference type="SAM" id="MobiDB-lite"/>
    </source>
</evidence>
<dbReference type="Proteomes" id="UP000191554">
    <property type="component" value="Unassembled WGS sequence"/>
</dbReference>
<dbReference type="RefSeq" id="WP_080065222.1">
    <property type="nucleotide sequence ID" value="NZ_MZGX01000018.1"/>
</dbReference>
<evidence type="ECO:0000313" key="4">
    <source>
        <dbReference type="EMBL" id="OPX43423.1"/>
    </source>
</evidence>
<dbReference type="AlphaFoldDB" id="A0A1V4SI35"/>
<feature type="compositionally biased region" description="Low complexity" evidence="1">
    <location>
        <begin position="47"/>
        <end position="73"/>
    </location>
</feature>
<dbReference type="Gene3D" id="3.20.20.80">
    <property type="entry name" value="Glycosidases"/>
    <property type="match status" value="1"/>
</dbReference>
<keyword evidence="2" id="KW-0732">Signal</keyword>
<dbReference type="InterPro" id="IPR025275">
    <property type="entry name" value="DUF4015"/>
</dbReference>
<dbReference type="Pfam" id="PF13200">
    <property type="entry name" value="DUF4015"/>
    <property type="match status" value="1"/>
</dbReference>
<dbReference type="STRING" id="48256.CLHUN_27680"/>
<name>A0A1V4SI35_RUMHU</name>
<dbReference type="PROSITE" id="PS51257">
    <property type="entry name" value="PROKAR_LIPOPROTEIN"/>
    <property type="match status" value="1"/>
</dbReference>
<dbReference type="OrthoDB" id="9774125at2"/>
<feature type="domain" description="DUF4015" evidence="3">
    <location>
        <begin position="105"/>
        <end position="434"/>
    </location>
</feature>
<sequence length="443" mass="48637">MKKKTKITFVISTLMVVLLLTSCTAFNGNSDKVSEISAGSSGTAQQSQATSAQVSEQTSANSTQAASTTTGSSIDIPSDSTGGKDAQPGNGLQLSPSIEQVKVKAVYLTGPSAGSSTKVDNIIELAKKTELNTVVVDIKEDGSLNYESDLEIVKKYGKQTKYYKPEVVINKFHENGIYVIGRIVTFKDPTLAKNRVDLAIKNSKGSLWLENGSTPWTNPYNEEVWDYNIAIAKEAISKGFDEIQFDYVRFPTGRKADFNYGTNVPEKAAAINGFLAKANKVLHEEAGVPVSADVFAIIVESKPDGESIGQRISEVGKDIYCISPMIYPSHYANDAKKGIMSNGVGQKINGIVFTKPDLEPYKVMYNALVSAKAKIAQVPEYKAKVRPYLQAFTAKYLPNGYYQTYGPQQVKEQIKAVYDSGYEEWILWDPSNKYQESYFNPEK</sequence>
<keyword evidence="5" id="KW-1185">Reference proteome</keyword>
<dbReference type="EMBL" id="MZGX01000018">
    <property type="protein sequence ID" value="OPX43423.1"/>
    <property type="molecule type" value="Genomic_DNA"/>
</dbReference>
<proteinExistence type="predicted"/>
<organism evidence="4 5">
    <name type="scientific">Ruminiclostridium hungatei</name>
    <name type="common">Clostridium hungatei</name>
    <dbReference type="NCBI Taxonomy" id="48256"/>
    <lineage>
        <taxon>Bacteria</taxon>
        <taxon>Bacillati</taxon>
        <taxon>Bacillota</taxon>
        <taxon>Clostridia</taxon>
        <taxon>Eubacteriales</taxon>
        <taxon>Oscillospiraceae</taxon>
        <taxon>Ruminiclostridium</taxon>
    </lineage>
</organism>
<evidence type="ECO:0000313" key="5">
    <source>
        <dbReference type="Proteomes" id="UP000191554"/>
    </source>
</evidence>
<feature type="region of interest" description="Disordered" evidence="1">
    <location>
        <begin position="47"/>
        <end position="93"/>
    </location>
</feature>
<dbReference type="InterPro" id="IPR017853">
    <property type="entry name" value="GH"/>
</dbReference>
<feature type="chain" id="PRO_5012166461" description="DUF4015 domain-containing protein" evidence="2">
    <location>
        <begin position="28"/>
        <end position="443"/>
    </location>
</feature>
<accession>A0A1V4SI35</accession>
<gene>
    <name evidence="4" type="ORF">CLHUN_27680</name>
</gene>
<dbReference type="SUPFAM" id="SSF51445">
    <property type="entry name" value="(Trans)glycosidases"/>
    <property type="match status" value="1"/>
</dbReference>
<comment type="caution">
    <text evidence="4">The sequence shown here is derived from an EMBL/GenBank/DDBJ whole genome shotgun (WGS) entry which is preliminary data.</text>
</comment>
<protein>
    <recommendedName>
        <fullName evidence="3">DUF4015 domain-containing protein</fullName>
    </recommendedName>
</protein>
<reference evidence="4 5" key="1">
    <citation type="submission" date="2017-03" db="EMBL/GenBank/DDBJ databases">
        <title>Genome sequence of Clostridium hungatei DSM 14427.</title>
        <authorList>
            <person name="Poehlein A."/>
            <person name="Daniel R."/>
        </authorList>
    </citation>
    <scope>NUCLEOTIDE SEQUENCE [LARGE SCALE GENOMIC DNA]</scope>
    <source>
        <strain evidence="4 5">DSM 14427</strain>
    </source>
</reference>
<evidence type="ECO:0000256" key="2">
    <source>
        <dbReference type="SAM" id="SignalP"/>
    </source>
</evidence>